<dbReference type="NCBIfam" id="TIGR01596">
    <property type="entry name" value="cas3_HD"/>
    <property type="match status" value="1"/>
</dbReference>
<dbReference type="Proteomes" id="UP000216074">
    <property type="component" value="Unassembled WGS sequence"/>
</dbReference>
<reference evidence="13 14" key="1">
    <citation type="journal article" date="2017" name="BMC Genomics">
        <title>Comparative genomic and phylogenomic analyses of the Bifidobacteriaceae family.</title>
        <authorList>
            <person name="Lugli G.A."/>
            <person name="Milani C."/>
            <person name="Turroni F."/>
            <person name="Duranti S."/>
            <person name="Mancabelli L."/>
            <person name="Mangifesta M."/>
            <person name="Ferrario C."/>
            <person name="Modesto M."/>
            <person name="Mattarelli P."/>
            <person name="Jiri K."/>
            <person name="van Sinderen D."/>
            <person name="Ventura M."/>
        </authorList>
    </citation>
    <scope>NUCLEOTIDE SEQUENCE [LARGE SCALE GENOMIC DNA]</scope>
    <source>
        <strain evidence="13 14">DSM 100202</strain>
    </source>
</reference>
<evidence type="ECO:0000256" key="8">
    <source>
        <dbReference type="ARBA" id="ARBA00022840"/>
    </source>
</evidence>
<dbReference type="RefSeq" id="WP_094730567.1">
    <property type="nucleotide sequence ID" value="NZ_MWWY01000044.1"/>
</dbReference>
<dbReference type="InterPro" id="IPR011545">
    <property type="entry name" value="DEAD/DEAH_box_helicase_dom"/>
</dbReference>
<dbReference type="InterPro" id="IPR050547">
    <property type="entry name" value="DEAD_box_RNA_helicases"/>
</dbReference>
<dbReference type="PANTHER" id="PTHR47963:SF9">
    <property type="entry name" value="CRISPR-ASSOCIATED ENDONUCLEASE_HELICASE CAS3"/>
    <property type="match status" value="1"/>
</dbReference>
<dbReference type="GO" id="GO:0051607">
    <property type="term" value="P:defense response to virus"/>
    <property type="evidence" value="ECO:0007669"/>
    <property type="project" value="UniProtKB-KW"/>
</dbReference>
<dbReference type="SUPFAM" id="SSF52540">
    <property type="entry name" value="P-loop containing nucleoside triphosphate hydrolases"/>
    <property type="match status" value="1"/>
</dbReference>
<keyword evidence="5" id="KW-0547">Nucleotide-binding</keyword>
<dbReference type="CDD" id="cd17930">
    <property type="entry name" value="DEXHc_cas3"/>
    <property type="match status" value="1"/>
</dbReference>
<comment type="similarity">
    <text evidence="2">In the central section; belongs to the CRISPR-associated helicase Cas3 family.</text>
</comment>
<dbReference type="InterPro" id="IPR054712">
    <property type="entry name" value="Cas3-like_dom"/>
</dbReference>
<keyword evidence="14" id="KW-1185">Reference proteome</keyword>
<evidence type="ECO:0000256" key="10">
    <source>
        <dbReference type="SAM" id="MobiDB-lite"/>
    </source>
</evidence>
<dbReference type="NCBIfam" id="TIGR01587">
    <property type="entry name" value="cas3_core"/>
    <property type="match status" value="1"/>
</dbReference>
<dbReference type="PROSITE" id="PS51643">
    <property type="entry name" value="HD_CAS3"/>
    <property type="match status" value="1"/>
</dbReference>
<sequence length="823" mass="90571">METVEHSAQHGCQHGIVSRNSSSRPVQPFYARTSDHGYETCVEHLCMTGCLSGGFASQFGYLDDGLLAGLFHDIGKYASVFQKRIRDPEHSGKVDHSTAGAMLLDQYGRIAAEFAVAAHHAGLADVGDVHELDGATLSGRMNKAFSAGERSPLALAHAWSTQLHIPDSALSAQPPATEPTHYSFMMLTRMLLSALVDGDRLDAEFFTSNREHRAEHELLEQLKEQLGPQSLAQEQAPSWETLRETSSKIAATYAHEQCSAIARLTDIVEQTAQQYLNKPNKTPLDIKRCELLTRCLTYGKDSSRGKGLYTLTAPTGSGKTISSITFALEHARTHGLPRVIYVIPYTSIIDQTVSQFETIFGTDAVLPHYAEAPYQLKDESDMDETDLSRALAAENWNAPIVVTTAVQFFESLYSNSTSRCRKLHNIANAVIVFDEAQTLPVPYLRPCITAIAELVQQYGSTAVLCTATQPDFTPLFNSISDEADVDIQEISPFSDTDRDSFRRVTIEHIGDIALDTLADRLGGHEQVLCVVNTRKKAQYLYDQLAQNGGAEGTFCLTTLQCAADRKRLLDTIRTRLTAGELCRVVSTSLIEAGVDVDFPVAYREQAGLDSVIQTAGRCNREGRHSAETSKVYVFCTEGGCAPFLQQNIAAFRDVLRQYPDLTSQDAIQAYFQRLLEMYGSGSAGSARSAVNDAFDTHRILPLHGDNAVVDMPFERIARSFKLIDTPTVPVYIPLSDELGDEGARLCERLEHGDIDRMLFRKLGKYAVNVWPQHLAKLQSAGAVLTVGRGTNAEEECFILRDMSLYSSRLGLRVDGVSTDGIFV</sequence>
<evidence type="ECO:0000256" key="9">
    <source>
        <dbReference type="ARBA" id="ARBA00023118"/>
    </source>
</evidence>
<dbReference type="Pfam" id="PF01966">
    <property type="entry name" value="HD"/>
    <property type="match status" value="1"/>
</dbReference>
<organism evidence="13 14">
    <name type="scientific">Bifidobacterium hapali</name>
    <dbReference type="NCBI Taxonomy" id="1630172"/>
    <lineage>
        <taxon>Bacteria</taxon>
        <taxon>Bacillati</taxon>
        <taxon>Actinomycetota</taxon>
        <taxon>Actinomycetes</taxon>
        <taxon>Bifidobacteriales</taxon>
        <taxon>Bifidobacteriaceae</taxon>
        <taxon>Bifidobacterium</taxon>
    </lineage>
</organism>
<dbReference type="EMBL" id="MWWY01000044">
    <property type="protein sequence ID" value="OZG62791.1"/>
    <property type="molecule type" value="Genomic_DNA"/>
</dbReference>
<dbReference type="Pfam" id="PF00270">
    <property type="entry name" value="DEAD"/>
    <property type="match status" value="1"/>
</dbReference>
<dbReference type="Pfam" id="PF22590">
    <property type="entry name" value="Cas3-like_C_2"/>
    <property type="match status" value="1"/>
</dbReference>
<protein>
    <submittedName>
        <fullName evidence="13">CRISPR-associated helicase cas3</fullName>
    </submittedName>
</protein>
<feature type="domain" description="HD Cas3-type" evidence="12">
    <location>
        <begin position="34"/>
        <end position="201"/>
    </location>
</feature>
<evidence type="ECO:0000313" key="14">
    <source>
        <dbReference type="Proteomes" id="UP000216074"/>
    </source>
</evidence>
<evidence type="ECO:0000256" key="5">
    <source>
        <dbReference type="ARBA" id="ARBA00022741"/>
    </source>
</evidence>
<dbReference type="CDD" id="cd09641">
    <property type="entry name" value="Cas3''_I"/>
    <property type="match status" value="1"/>
</dbReference>
<evidence type="ECO:0000256" key="3">
    <source>
        <dbReference type="ARBA" id="ARBA00022722"/>
    </source>
</evidence>
<dbReference type="InterPro" id="IPR038257">
    <property type="entry name" value="CRISPR-assoc_Cas3_HD_sf"/>
</dbReference>
<dbReference type="Gene3D" id="3.40.50.300">
    <property type="entry name" value="P-loop containing nucleotide triphosphate hydrolases"/>
    <property type="match status" value="2"/>
</dbReference>
<dbReference type="InterPro" id="IPR006474">
    <property type="entry name" value="Helicase_Cas3_CRISPR-ass_core"/>
</dbReference>
<keyword evidence="8" id="KW-0067">ATP-binding</keyword>
<dbReference type="GO" id="GO:0003724">
    <property type="term" value="F:RNA helicase activity"/>
    <property type="evidence" value="ECO:0007669"/>
    <property type="project" value="TreeGrafter"/>
</dbReference>
<evidence type="ECO:0000256" key="2">
    <source>
        <dbReference type="ARBA" id="ARBA00009046"/>
    </source>
</evidence>
<dbReference type="InterPro" id="IPR014001">
    <property type="entry name" value="Helicase_ATP-bd"/>
</dbReference>
<dbReference type="GO" id="GO:0003723">
    <property type="term" value="F:RNA binding"/>
    <property type="evidence" value="ECO:0007669"/>
    <property type="project" value="TreeGrafter"/>
</dbReference>
<comment type="similarity">
    <text evidence="1">In the N-terminal section; belongs to the CRISPR-associated nuclease Cas3-HD family.</text>
</comment>
<accession>A0A261FUD3</accession>
<keyword evidence="9" id="KW-0051">Antiviral defense</keyword>
<evidence type="ECO:0000313" key="13">
    <source>
        <dbReference type="EMBL" id="OZG62791.1"/>
    </source>
</evidence>
<keyword evidence="7" id="KW-0347">Helicase</keyword>
<evidence type="ECO:0000256" key="1">
    <source>
        <dbReference type="ARBA" id="ARBA00006847"/>
    </source>
</evidence>
<dbReference type="GO" id="GO:0046872">
    <property type="term" value="F:metal ion binding"/>
    <property type="evidence" value="ECO:0007669"/>
    <property type="project" value="UniProtKB-KW"/>
</dbReference>
<dbReference type="InterPro" id="IPR006674">
    <property type="entry name" value="HD_domain"/>
</dbReference>
<evidence type="ECO:0000256" key="6">
    <source>
        <dbReference type="ARBA" id="ARBA00022801"/>
    </source>
</evidence>
<feature type="region of interest" description="Disordered" evidence="10">
    <location>
        <begin position="1"/>
        <end position="24"/>
    </location>
</feature>
<proteinExistence type="inferred from homology"/>
<dbReference type="PANTHER" id="PTHR47963">
    <property type="entry name" value="DEAD-BOX ATP-DEPENDENT RNA HELICASE 47, MITOCHONDRIAL"/>
    <property type="match status" value="1"/>
</dbReference>
<keyword evidence="4" id="KW-0479">Metal-binding</keyword>
<comment type="caution">
    <text evidence="13">The sequence shown here is derived from an EMBL/GenBank/DDBJ whole genome shotgun (WGS) entry which is preliminary data.</text>
</comment>
<dbReference type="PROSITE" id="PS51192">
    <property type="entry name" value="HELICASE_ATP_BIND_1"/>
    <property type="match status" value="1"/>
</dbReference>
<evidence type="ECO:0000256" key="7">
    <source>
        <dbReference type="ARBA" id="ARBA00022806"/>
    </source>
</evidence>
<evidence type="ECO:0000256" key="4">
    <source>
        <dbReference type="ARBA" id="ARBA00022723"/>
    </source>
</evidence>
<evidence type="ECO:0000259" key="12">
    <source>
        <dbReference type="PROSITE" id="PS51643"/>
    </source>
</evidence>
<keyword evidence="3" id="KW-0540">Nuclease</keyword>
<keyword evidence="6" id="KW-0378">Hydrolase</keyword>
<gene>
    <name evidence="13" type="ORF">BHAP_2034</name>
</gene>
<dbReference type="SUPFAM" id="SSF109604">
    <property type="entry name" value="HD-domain/PDEase-like"/>
    <property type="match status" value="1"/>
</dbReference>
<name>A0A261FUD3_9BIFI</name>
<dbReference type="InterPro" id="IPR006483">
    <property type="entry name" value="CRISPR-assoc_Cas3_HD"/>
</dbReference>
<dbReference type="AlphaFoldDB" id="A0A261FUD3"/>
<dbReference type="Gene3D" id="1.10.3210.30">
    <property type="match status" value="1"/>
</dbReference>
<feature type="domain" description="Helicase ATP-binding" evidence="11">
    <location>
        <begin position="300"/>
        <end position="487"/>
    </location>
</feature>
<dbReference type="GO" id="GO:0004518">
    <property type="term" value="F:nuclease activity"/>
    <property type="evidence" value="ECO:0007669"/>
    <property type="project" value="UniProtKB-KW"/>
</dbReference>
<dbReference type="GO" id="GO:0016787">
    <property type="term" value="F:hydrolase activity"/>
    <property type="evidence" value="ECO:0007669"/>
    <property type="project" value="UniProtKB-KW"/>
</dbReference>
<dbReference type="InterPro" id="IPR027417">
    <property type="entry name" value="P-loop_NTPase"/>
</dbReference>
<dbReference type="SMART" id="SM00487">
    <property type="entry name" value="DEXDc"/>
    <property type="match status" value="1"/>
</dbReference>
<dbReference type="GO" id="GO:0005524">
    <property type="term" value="F:ATP binding"/>
    <property type="evidence" value="ECO:0007669"/>
    <property type="project" value="UniProtKB-KW"/>
</dbReference>
<evidence type="ECO:0000259" key="11">
    <source>
        <dbReference type="PROSITE" id="PS51192"/>
    </source>
</evidence>